<dbReference type="Gene3D" id="2.60.40.770">
    <property type="match status" value="1"/>
</dbReference>
<dbReference type="Proteomes" id="UP001562425">
    <property type="component" value="Unassembled WGS sequence"/>
</dbReference>
<dbReference type="CDD" id="cd00916">
    <property type="entry name" value="Npc2_like"/>
    <property type="match status" value="1"/>
</dbReference>
<dbReference type="FunFam" id="2.60.40.770:FF:000001">
    <property type="entry name" value="NPC intracellular cholesterol transporter 2"/>
    <property type="match status" value="1"/>
</dbReference>
<evidence type="ECO:0000313" key="8">
    <source>
        <dbReference type="Proteomes" id="UP001562425"/>
    </source>
</evidence>
<dbReference type="SMART" id="SM00737">
    <property type="entry name" value="ML"/>
    <property type="match status" value="1"/>
</dbReference>
<proteinExistence type="inferred from homology"/>
<organism evidence="7 8">
    <name type="scientific">Culex pipiens pipiens</name>
    <name type="common">Northern house mosquito</name>
    <dbReference type="NCBI Taxonomy" id="38569"/>
    <lineage>
        <taxon>Eukaryota</taxon>
        <taxon>Metazoa</taxon>
        <taxon>Ecdysozoa</taxon>
        <taxon>Arthropoda</taxon>
        <taxon>Hexapoda</taxon>
        <taxon>Insecta</taxon>
        <taxon>Pterygota</taxon>
        <taxon>Neoptera</taxon>
        <taxon>Endopterygota</taxon>
        <taxon>Diptera</taxon>
        <taxon>Nematocera</taxon>
        <taxon>Culicoidea</taxon>
        <taxon>Culicidae</taxon>
        <taxon>Culicinae</taxon>
        <taxon>Culicini</taxon>
        <taxon>Culex</taxon>
        <taxon>Culex</taxon>
    </lineage>
</organism>
<evidence type="ECO:0000256" key="1">
    <source>
        <dbReference type="ARBA" id="ARBA00004613"/>
    </source>
</evidence>
<reference evidence="7 8" key="1">
    <citation type="submission" date="2024-05" db="EMBL/GenBank/DDBJ databases">
        <title>Culex pipiens pipiens assembly and annotation.</title>
        <authorList>
            <person name="Alout H."/>
            <person name="Durand T."/>
        </authorList>
    </citation>
    <scope>NUCLEOTIDE SEQUENCE [LARGE SCALE GENOMIC DNA]</scope>
    <source>
        <strain evidence="7">HA-2024</strain>
        <tissue evidence="7">Whole body</tissue>
    </source>
</reference>
<gene>
    <name evidence="7" type="ORF">pipiens_013017</name>
</gene>
<comment type="similarity">
    <text evidence="2">Belongs to the NPC2 family.</text>
</comment>
<dbReference type="AlphaFoldDB" id="A0ABD1D181"/>
<feature type="domain" description="MD-2-related lipid-recognition" evidence="6">
    <location>
        <begin position="20"/>
        <end position="145"/>
    </location>
</feature>
<evidence type="ECO:0000256" key="5">
    <source>
        <dbReference type="SAM" id="SignalP"/>
    </source>
</evidence>
<evidence type="ECO:0000256" key="4">
    <source>
        <dbReference type="ARBA" id="ARBA00022729"/>
    </source>
</evidence>
<evidence type="ECO:0000256" key="3">
    <source>
        <dbReference type="ARBA" id="ARBA00022525"/>
    </source>
</evidence>
<keyword evidence="3" id="KW-0964">Secreted</keyword>
<dbReference type="InterPro" id="IPR003172">
    <property type="entry name" value="ML_dom"/>
</dbReference>
<accession>A0ABD1D181</accession>
<name>A0ABD1D181_CULPP</name>
<sequence length="150" mass="16102">MFKSTILAILLPAAVLGLAVRPCANNAPVPQEVRVLDCVQEPCVIPMGGMVDMDLDFIADRASATVEATLDIFLGNFRVPYDLPVEQRNACNFFKGRGCPIQAGEFINYHLSTPASAPFADVTVDLRLQLTAADGSPLFCFRSSATIVPA</sequence>
<keyword evidence="4 5" id="KW-0732">Signal</keyword>
<keyword evidence="8" id="KW-1185">Reference proteome</keyword>
<comment type="caution">
    <text evidence="7">The sequence shown here is derived from an EMBL/GenBank/DDBJ whole genome shotgun (WGS) entry which is preliminary data.</text>
</comment>
<feature type="chain" id="PRO_5044753333" description="MD-2-related lipid-recognition domain-containing protein" evidence="5">
    <location>
        <begin position="20"/>
        <end position="150"/>
    </location>
</feature>
<dbReference type="GO" id="GO:0005576">
    <property type="term" value="C:extracellular region"/>
    <property type="evidence" value="ECO:0007669"/>
    <property type="project" value="UniProtKB-SubCell"/>
</dbReference>
<dbReference type="InterPro" id="IPR014756">
    <property type="entry name" value="Ig_E-set"/>
</dbReference>
<evidence type="ECO:0000259" key="6">
    <source>
        <dbReference type="SMART" id="SM00737"/>
    </source>
</evidence>
<dbReference type="Pfam" id="PF02221">
    <property type="entry name" value="E1_DerP2_DerF2"/>
    <property type="match status" value="1"/>
</dbReference>
<protein>
    <recommendedName>
        <fullName evidence="6">MD-2-related lipid-recognition domain-containing protein</fullName>
    </recommendedName>
</protein>
<evidence type="ECO:0000313" key="7">
    <source>
        <dbReference type="EMBL" id="KAL1384636.1"/>
    </source>
</evidence>
<dbReference type="EMBL" id="JBEHCU010008339">
    <property type="protein sequence ID" value="KAL1384636.1"/>
    <property type="molecule type" value="Genomic_DNA"/>
</dbReference>
<comment type="subcellular location">
    <subcellularLocation>
        <location evidence="1">Secreted</location>
    </subcellularLocation>
</comment>
<dbReference type="InterPro" id="IPR033916">
    <property type="entry name" value="ML_Npc2-like"/>
</dbReference>
<dbReference type="SUPFAM" id="SSF81296">
    <property type="entry name" value="E set domains"/>
    <property type="match status" value="1"/>
</dbReference>
<feature type="signal peptide" evidence="5">
    <location>
        <begin position="1"/>
        <end position="19"/>
    </location>
</feature>
<evidence type="ECO:0000256" key="2">
    <source>
        <dbReference type="ARBA" id="ARBA00006370"/>
    </source>
</evidence>